<feature type="domain" description="Cytochrome b5 heme-binding" evidence="7">
    <location>
        <begin position="83"/>
        <end position="184"/>
    </location>
</feature>
<dbReference type="AlphaFoldDB" id="A0A8H3B512"/>
<evidence type="ECO:0000313" key="8">
    <source>
        <dbReference type="EMBL" id="CAE6447994.1"/>
    </source>
</evidence>
<keyword evidence="5" id="KW-0408">Iron</keyword>
<gene>
    <name evidence="8" type="ORF">RDB_LOCUS87035</name>
</gene>
<evidence type="ECO:0000256" key="5">
    <source>
        <dbReference type="ARBA" id="ARBA00023004"/>
    </source>
</evidence>
<comment type="subcellular location">
    <subcellularLocation>
        <location evidence="1">Endoplasmic reticulum</location>
    </subcellularLocation>
</comment>
<accession>A0A8H3B512</accession>
<sequence>MRSRLYNSTSILVTTMSFGGLTASLQEHPINVVLLGIISYQLSSLFRSSSASSQSQGDVPSSYNESYNWKPAKHPSCTVWKKYTPVSLQPFSGRDGGQILLAIDGKVFDVTNGRNFYGPDGMYGNFAGRDASRGMAKQSFDEDMLTPVDQPLDKLEDLTREEVANMQGWVEHFTGKYTIVGELVENGAD</sequence>
<evidence type="ECO:0000256" key="2">
    <source>
        <dbReference type="ARBA" id="ARBA00022617"/>
    </source>
</evidence>
<evidence type="ECO:0000259" key="7">
    <source>
        <dbReference type="SMART" id="SM01117"/>
    </source>
</evidence>
<dbReference type="PANTHER" id="PTHR10281">
    <property type="entry name" value="MEMBRANE-ASSOCIATED PROGESTERONE RECEPTOR COMPONENT-RELATED"/>
    <property type="match status" value="1"/>
</dbReference>
<dbReference type="Pfam" id="PF00173">
    <property type="entry name" value="Cyt-b5"/>
    <property type="match status" value="1"/>
</dbReference>
<evidence type="ECO:0000313" key="9">
    <source>
        <dbReference type="Proteomes" id="UP000663840"/>
    </source>
</evidence>
<evidence type="ECO:0000256" key="4">
    <source>
        <dbReference type="ARBA" id="ARBA00022824"/>
    </source>
</evidence>
<proteinExistence type="inferred from homology"/>
<dbReference type="GO" id="GO:0005783">
    <property type="term" value="C:endoplasmic reticulum"/>
    <property type="evidence" value="ECO:0007669"/>
    <property type="project" value="UniProtKB-SubCell"/>
</dbReference>
<dbReference type="EMBL" id="CAJMWR010002656">
    <property type="protein sequence ID" value="CAE6447994.1"/>
    <property type="molecule type" value="Genomic_DNA"/>
</dbReference>
<dbReference type="GO" id="GO:0016020">
    <property type="term" value="C:membrane"/>
    <property type="evidence" value="ECO:0007669"/>
    <property type="project" value="TreeGrafter"/>
</dbReference>
<dbReference type="Proteomes" id="UP000663840">
    <property type="component" value="Unassembled WGS sequence"/>
</dbReference>
<name>A0A8H3B512_9AGAM</name>
<organism evidence="8 9">
    <name type="scientific">Rhizoctonia solani</name>
    <dbReference type="NCBI Taxonomy" id="456999"/>
    <lineage>
        <taxon>Eukaryota</taxon>
        <taxon>Fungi</taxon>
        <taxon>Dikarya</taxon>
        <taxon>Basidiomycota</taxon>
        <taxon>Agaricomycotina</taxon>
        <taxon>Agaricomycetes</taxon>
        <taxon>Cantharellales</taxon>
        <taxon>Ceratobasidiaceae</taxon>
        <taxon>Rhizoctonia</taxon>
    </lineage>
</organism>
<dbReference type="SMART" id="SM01117">
    <property type="entry name" value="Cyt-b5"/>
    <property type="match status" value="1"/>
</dbReference>
<evidence type="ECO:0000256" key="3">
    <source>
        <dbReference type="ARBA" id="ARBA00022723"/>
    </source>
</evidence>
<keyword evidence="4" id="KW-0256">Endoplasmic reticulum</keyword>
<dbReference type="InterPro" id="IPR050577">
    <property type="entry name" value="MAPR/NEUFC/NENF-like"/>
</dbReference>
<dbReference type="GO" id="GO:0020037">
    <property type="term" value="F:heme binding"/>
    <property type="evidence" value="ECO:0007669"/>
    <property type="project" value="UniProtKB-ARBA"/>
</dbReference>
<keyword evidence="3" id="KW-0479">Metal-binding</keyword>
<keyword evidence="2" id="KW-0349">Heme</keyword>
<dbReference type="SUPFAM" id="SSF55856">
    <property type="entry name" value="Cytochrome b5-like heme/steroid binding domain"/>
    <property type="match status" value="1"/>
</dbReference>
<evidence type="ECO:0000256" key="6">
    <source>
        <dbReference type="ARBA" id="ARBA00038357"/>
    </source>
</evidence>
<dbReference type="InterPro" id="IPR036400">
    <property type="entry name" value="Cyt_B5-like_heme/steroid_sf"/>
</dbReference>
<reference evidence="8" key="1">
    <citation type="submission" date="2021-01" db="EMBL/GenBank/DDBJ databases">
        <authorList>
            <person name="Kaushik A."/>
        </authorList>
    </citation>
    <scope>NUCLEOTIDE SEQUENCE</scope>
    <source>
        <strain evidence="8">AG1-1A</strain>
    </source>
</reference>
<comment type="similarity">
    <text evidence="6">Belongs to the cytochrome b5 family. MAPR subfamily.</text>
</comment>
<dbReference type="FunFam" id="3.10.120.10:FF:000003">
    <property type="entry name" value="membrane-associated progesterone receptor component 1"/>
    <property type="match status" value="1"/>
</dbReference>
<dbReference type="GO" id="GO:0046872">
    <property type="term" value="F:metal ion binding"/>
    <property type="evidence" value="ECO:0007669"/>
    <property type="project" value="UniProtKB-KW"/>
</dbReference>
<dbReference type="PANTHER" id="PTHR10281:SF72">
    <property type="entry name" value="NEUDESIN"/>
    <property type="match status" value="1"/>
</dbReference>
<comment type="caution">
    <text evidence="8">The sequence shown here is derived from an EMBL/GenBank/DDBJ whole genome shotgun (WGS) entry which is preliminary data.</text>
</comment>
<dbReference type="Gene3D" id="3.10.120.10">
    <property type="entry name" value="Cytochrome b5-like heme/steroid binding domain"/>
    <property type="match status" value="1"/>
</dbReference>
<evidence type="ECO:0000256" key="1">
    <source>
        <dbReference type="ARBA" id="ARBA00004240"/>
    </source>
</evidence>
<dbReference type="InterPro" id="IPR001199">
    <property type="entry name" value="Cyt_B5-like_heme/steroid-bd"/>
</dbReference>
<protein>
    <recommendedName>
        <fullName evidence="7">Cytochrome b5 heme-binding domain-containing protein</fullName>
    </recommendedName>
</protein>